<dbReference type="EMBL" id="MFAG01000036">
    <property type="protein sequence ID" value="OGD71310.1"/>
    <property type="molecule type" value="Genomic_DNA"/>
</dbReference>
<dbReference type="STRING" id="1817722.A2703_03365"/>
<dbReference type="PANTHER" id="PTHR42837">
    <property type="entry name" value="REGULATOR OF SIGMA-E PROTEASE RSEP"/>
    <property type="match status" value="1"/>
</dbReference>
<evidence type="ECO:0000256" key="5">
    <source>
        <dbReference type="ARBA" id="ARBA00022692"/>
    </source>
</evidence>
<keyword evidence="5 11" id="KW-0812">Transmembrane</keyword>
<dbReference type="PANTHER" id="PTHR42837:SF2">
    <property type="entry name" value="MEMBRANE METALLOPROTEASE ARASP2, CHLOROPLASTIC-RELATED"/>
    <property type="match status" value="1"/>
</dbReference>
<gene>
    <name evidence="13" type="ORF">A2703_03365</name>
</gene>
<comment type="caution">
    <text evidence="13">The sequence shown here is derived from an EMBL/GenBank/DDBJ whole genome shotgun (WGS) entry which is preliminary data.</text>
</comment>
<dbReference type="InterPro" id="IPR008915">
    <property type="entry name" value="Peptidase_M50"/>
</dbReference>
<dbReference type="Proteomes" id="UP000177979">
    <property type="component" value="Unassembled WGS sequence"/>
</dbReference>
<evidence type="ECO:0000256" key="6">
    <source>
        <dbReference type="ARBA" id="ARBA00022801"/>
    </source>
</evidence>
<dbReference type="Gene3D" id="2.30.42.10">
    <property type="match status" value="1"/>
</dbReference>
<dbReference type="CDD" id="cd06163">
    <property type="entry name" value="S2P-M50_PDZ_RseP-like"/>
    <property type="match status" value="1"/>
</dbReference>
<evidence type="ECO:0000256" key="11">
    <source>
        <dbReference type="SAM" id="Phobius"/>
    </source>
</evidence>
<dbReference type="GO" id="GO:0016020">
    <property type="term" value="C:membrane"/>
    <property type="evidence" value="ECO:0007669"/>
    <property type="project" value="UniProtKB-SubCell"/>
</dbReference>
<name>A0A1F5EVB7_9BACT</name>
<feature type="transmembrane region" description="Helical" evidence="11">
    <location>
        <begin position="336"/>
        <end position="354"/>
    </location>
</feature>
<dbReference type="AlphaFoldDB" id="A0A1F5EVB7"/>
<organism evidence="13 14">
    <name type="scientific">Candidatus Collierbacteria bacterium RIFCSPHIGHO2_01_FULL_50_25</name>
    <dbReference type="NCBI Taxonomy" id="1817722"/>
    <lineage>
        <taxon>Bacteria</taxon>
        <taxon>Candidatus Collieribacteriota</taxon>
    </lineage>
</organism>
<accession>A0A1F5EVB7</accession>
<proteinExistence type="inferred from homology"/>
<evidence type="ECO:0000259" key="12">
    <source>
        <dbReference type="Pfam" id="PF02163"/>
    </source>
</evidence>
<keyword evidence="10 11" id="KW-0472">Membrane</keyword>
<keyword evidence="7" id="KW-0862">Zinc</keyword>
<dbReference type="SUPFAM" id="SSF50156">
    <property type="entry name" value="PDZ domain-like"/>
    <property type="match status" value="1"/>
</dbReference>
<evidence type="ECO:0000256" key="2">
    <source>
        <dbReference type="ARBA" id="ARBA00004141"/>
    </source>
</evidence>
<protein>
    <recommendedName>
        <fullName evidence="12">Peptidase M50 domain-containing protein</fullName>
    </recommendedName>
</protein>
<feature type="domain" description="Peptidase M50" evidence="12">
    <location>
        <begin position="7"/>
        <end position="348"/>
    </location>
</feature>
<sequence length="364" mass="39414">MIQLIVFFLILSLLVLVHELGHYISARIFGVKVEEFGFGLPPRAKKLFEKWGTVFTLNWLPIGGFVKLYGEEYSEGDELVAGQTGRFYDKSARVRSVILLAGVVMNFLLGILLFSTVYSFVGIPVATDRVKIVEVAPGSPAEEAGLKVDEVIAEFRKDGEGQKIGDADTLIGLIGERLGQTAIILVVDKDGQERVVSVIPRENPPAGEGALGVVLSNVELTKFPWWQMPFRGAVVGLTEAIAWGRDIASGLGKVLYGLVTGKGVPKDLSGPVGIYQISGQVIKQGFLATLQFVGVLSVNLAVLNILPFPALDGGHILFLGVEKVIGKRRKTQIEGYVNSAGMIVLLSLMALITIRDVLRLFKVI</sequence>
<dbReference type="InterPro" id="IPR036034">
    <property type="entry name" value="PDZ_sf"/>
</dbReference>
<comment type="similarity">
    <text evidence="3">Belongs to the peptidase M50B family.</text>
</comment>
<dbReference type="GO" id="GO:0004222">
    <property type="term" value="F:metalloendopeptidase activity"/>
    <property type="evidence" value="ECO:0007669"/>
    <property type="project" value="InterPro"/>
</dbReference>
<feature type="transmembrane region" description="Helical" evidence="11">
    <location>
        <begin position="97"/>
        <end position="121"/>
    </location>
</feature>
<keyword evidence="6" id="KW-0378">Hydrolase</keyword>
<comment type="cofactor">
    <cofactor evidence="1">
        <name>Zn(2+)</name>
        <dbReference type="ChEBI" id="CHEBI:29105"/>
    </cofactor>
</comment>
<evidence type="ECO:0000256" key="9">
    <source>
        <dbReference type="ARBA" id="ARBA00023049"/>
    </source>
</evidence>
<evidence type="ECO:0000256" key="10">
    <source>
        <dbReference type="ARBA" id="ARBA00023136"/>
    </source>
</evidence>
<evidence type="ECO:0000256" key="8">
    <source>
        <dbReference type="ARBA" id="ARBA00022989"/>
    </source>
</evidence>
<dbReference type="Pfam" id="PF02163">
    <property type="entry name" value="Peptidase_M50"/>
    <property type="match status" value="1"/>
</dbReference>
<dbReference type="GO" id="GO:0006508">
    <property type="term" value="P:proteolysis"/>
    <property type="evidence" value="ECO:0007669"/>
    <property type="project" value="UniProtKB-KW"/>
</dbReference>
<keyword evidence="8 11" id="KW-1133">Transmembrane helix</keyword>
<evidence type="ECO:0000313" key="13">
    <source>
        <dbReference type="EMBL" id="OGD71310.1"/>
    </source>
</evidence>
<keyword evidence="9" id="KW-0482">Metalloprotease</keyword>
<comment type="subcellular location">
    <subcellularLocation>
        <location evidence="2">Membrane</location>
        <topology evidence="2">Multi-pass membrane protein</topology>
    </subcellularLocation>
</comment>
<evidence type="ECO:0000256" key="4">
    <source>
        <dbReference type="ARBA" id="ARBA00022670"/>
    </source>
</evidence>
<keyword evidence="4" id="KW-0645">Protease</keyword>
<evidence type="ECO:0000256" key="3">
    <source>
        <dbReference type="ARBA" id="ARBA00007931"/>
    </source>
</evidence>
<reference evidence="13 14" key="1">
    <citation type="journal article" date="2016" name="Nat. Commun.">
        <title>Thousands of microbial genomes shed light on interconnected biogeochemical processes in an aquifer system.</title>
        <authorList>
            <person name="Anantharaman K."/>
            <person name="Brown C.T."/>
            <person name="Hug L.A."/>
            <person name="Sharon I."/>
            <person name="Castelle C.J."/>
            <person name="Probst A.J."/>
            <person name="Thomas B.C."/>
            <person name="Singh A."/>
            <person name="Wilkins M.J."/>
            <person name="Karaoz U."/>
            <person name="Brodie E.L."/>
            <person name="Williams K.H."/>
            <person name="Hubbard S.S."/>
            <person name="Banfield J.F."/>
        </authorList>
    </citation>
    <scope>NUCLEOTIDE SEQUENCE [LARGE SCALE GENOMIC DNA]</scope>
</reference>
<evidence type="ECO:0000256" key="1">
    <source>
        <dbReference type="ARBA" id="ARBA00001947"/>
    </source>
</evidence>
<evidence type="ECO:0000313" key="14">
    <source>
        <dbReference type="Proteomes" id="UP000177979"/>
    </source>
</evidence>
<evidence type="ECO:0000256" key="7">
    <source>
        <dbReference type="ARBA" id="ARBA00022833"/>
    </source>
</evidence>
<dbReference type="InterPro" id="IPR004387">
    <property type="entry name" value="Pept_M50_Zn"/>
</dbReference>